<dbReference type="Proteomes" id="UP000608890">
    <property type="component" value="Unassembled WGS sequence"/>
</dbReference>
<comment type="caution">
    <text evidence="2">The sequence shown here is derived from an EMBL/GenBank/DDBJ whole genome shotgun (WGS) entry which is preliminary data.</text>
</comment>
<reference evidence="2" key="2">
    <citation type="submission" date="2020-09" db="EMBL/GenBank/DDBJ databases">
        <authorList>
            <person name="Sun Q."/>
            <person name="Zhou Y."/>
        </authorList>
    </citation>
    <scope>NUCLEOTIDE SEQUENCE</scope>
    <source>
        <strain evidence="2">CGMCC 4.7312</strain>
    </source>
</reference>
<dbReference type="AlphaFoldDB" id="A0A917U722"/>
<protein>
    <submittedName>
        <fullName evidence="2">Uncharacterized protein</fullName>
    </submittedName>
</protein>
<keyword evidence="1" id="KW-0732">Signal</keyword>
<feature type="signal peptide" evidence="1">
    <location>
        <begin position="1"/>
        <end position="28"/>
    </location>
</feature>
<feature type="chain" id="PRO_5036858440" evidence="1">
    <location>
        <begin position="29"/>
        <end position="155"/>
    </location>
</feature>
<proteinExistence type="predicted"/>
<dbReference type="EMBL" id="BMNB01000031">
    <property type="protein sequence ID" value="GGM59542.1"/>
    <property type="molecule type" value="Genomic_DNA"/>
</dbReference>
<sequence>MRKRLLTSLAVVFALIATAFASATPAQAAYGAEIPVTVQVSAYSQNVGMVTGWVQFDDGRTSFRYELSFCRESSFAAPTLEIHVNNALYRTIYHSGGGSMTPCRFAMGVAQTENYGSPVSSVQFIVIGSSFNQNVYRTHRSSNGSSYGKVINPYF</sequence>
<evidence type="ECO:0000313" key="2">
    <source>
        <dbReference type="EMBL" id="GGM59542.1"/>
    </source>
</evidence>
<evidence type="ECO:0000256" key="1">
    <source>
        <dbReference type="SAM" id="SignalP"/>
    </source>
</evidence>
<keyword evidence="3" id="KW-1185">Reference proteome</keyword>
<gene>
    <name evidence="2" type="ORF">GCM10011608_50850</name>
</gene>
<organism evidence="2 3">
    <name type="scientific">Micromonospora sonchi</name>
    <dbReference type="NCBI Taxonomy" id="1763543"/>
    <lineage>
        <taxon>Bacteria</taxon>
        <taxon>Bacillati</taxon>
        <taxon>Actinomycetota</taxon>
        <taxon>Actinomycetes</taxon>
        <taxon>Micromonosporales</taxon>
        <taxon>Micromonosporaceae</taxon>
        <taxon>Micromonospora</taxon>
    </lineage>
</organism>
<evidence type="ECO:0000313" key="3">
    <source>
        <dbReference type="Proteomes" id="UP000608890"/>
    </source>
</evidence>
<dbReference type="RefSeq" id="WP_189048671.1">
    <property type="nucleotide sequence ID" value="NZ_BMNB01000031.1"/>
</dbReference>
<reference evidence="2" key="1">
    <citation type="journal article" date="2014" name="Int. J. Syst. Evol. Microbiol.">
        <title>Complete genome sequence of Corynebacterium casei LMG S-19264T (=DSM 44701T), isolated from a smear-ripened cheese.</title>
        <authorList>
            <consortium name="US DOE Joint Genome Institute (JGI-PGF)"/>
            <person name="Walter F."/>
            <person name="Albersmeier A."/>
            <person name="Kalinowski J."/>
            <person name="Ruckert C."/>
        </authorList>
    </citation>
    <scope>NUCLEOTIDE SEQUENCE</scope>
    <source>
        <strain evidence="2">CGMCC 4.7312</strain>
    </source>
</reference>
<name>A0A917U722_9ACTN</name>
<accession>A0A917U722</accession>